<evidence type="ECO:0000259" key="2">
    <source>
        <dbReference type="Pfam" id="PF09557"/>
    </source>
</evidence>
<reference evidence="3 4" key="1">
    <citation type="submission" date="2024-08" db="EMBL/GenBank/DDBJ databases">
        <title>Whole-genome sequencing of halo(alkali)philic microorganisms from hypersaline lakes.</title>
        <authorList>
            <person name="Sorokin D.Y."/>
            <person name="Merkel A.Y."/>
            <person name="Messina E."/>
            <person name="Yakimov M."/>
        </authorList>
    </citation>
    <scope>NUCLEOTIDE SEQUENCE [LARGE SCALE GENOMIC DNA]</scope>
    <source>
        <strain evidence="3 4">AB-hyl4</strain>
    </source>
</reference>
<comment type="caution">
    <text evidence="3">The sequence shown here is derived from an EMBL/GenBank/DDBJ whole genome shotgun (WGS) entry which is preliminary data.</text>
</comment>
<evidence type="ECO:0000313" key="4">
    <source>
        <dbReference type="Proteomes" id="UP001575105"/>
    </source>
</evidence>
<dbReference type="RefSeq" id="WP_425346622.1">
    <property type="nucleotide sequence ID" value="NZ_JBGUBD010000011.1"/>
</dbReference>
<accession>A0ABV4U7Y2</accession>
<gene>
    <name evidence="3" type="ORF">ACERK3_15530</name>
</gene>
<proteinExistence type="predicted"/>
<evidence type="ECO:0000313" key="3">
    <source>
        <dbReference type="EMBL" id="MFA9479698.1"/>
    </source>
</evidence>
<dbReference type="InterPro" id="IPR052967">
    <property type="entry name" value="Stress_Response_Assoc"/>
</dbReference>
<sequence length="315" mass="35789">MAINIIGLFDSADRARTVRDELLQAGFDRSEVTLSQQGGEAGRAAEEPSFWDQVKEMLGMEEASYYEEGSRRGGTIVSVNTSEDREQAAVDIIERHRPMDVDVEAERWRQEGWAGSPPSGQGQQQTGKHKQQSKEQGEQSVPLPEEELRVGKRRVTKGGVRVYTRVTEHPVQKDVELTDENVDVHRREVDKPAGKDAFRERTIEAEETREEPVVEKEARTREEIVLDKDKKKHTETVEDTVRRTEAEIEGGGVGEGASDQAYQFGKELANDTRYSGRAFETIEPEAREAFERRNIGDWSRDRDKVRQAYERSRAA</sequence>
<feature type="region of interest" description="Disordered" evidence="1">
    <location>
        <begin position="185"/>
        <end position="218"/>
    </location>
</feature>
<dbReference type="Pfam" id="PF09557">
    <property type="entry name" value="DUF2382"/>
    <property type="match status" value="1"/>
</dbReference>
<protein>
    <submittedName>
        <fullName evidence="3">YsnF/AvaK domain-containing protein</fullName>
    </submittedName>
</protein>
<feature type="compositionally biased region" description="Basic and acidic residues" evidence="1">
    <location>
        <begin position="230"/>
        <end position="246"/>
    </location>
</feature>
<feature type="region of interest" description="Disordered" evidence="1">
    <location>
        <begin position="112"/>
        <end position="152"/>
    </location>
</feature>
<name>A0ABV4U7Y2_9BACT</name>
<evidence type="ECO:0000256" key="1">
    <source>
        <dbReference type="SAM" id="MobiDB-lite"/>
    </source>
</evidence>
<dbReference type="InterPro" id="IPR019060">
    <property type="entry name" value="DUF2382"/>
</dbReference>
<feature type="compositionally biased region" description="Low complexity" evidence="1">
    <location>
        <begin position="115"/>
        <end position="126"/>
    </location>
</feature>
<dbReference type="PANTHER" id="PTHR38463">
    <property type="entry name" value="STRESS RESPONSE PROTEIN YSNF"/>
    <property type="match status" value="1"/>
</dbReference>
<organism evidence="3 4">
    <name type="scientific">Natronomicrosphaera hydrolytica</name>
    <dbReference type="NCBI Taxonomy" id="3242702"/>
    <lineage>
        <taxon>Bacteria</taxon>
        <taxon>Pseudomonadati</taxon>
        <taxon>Planctomycetota</taxon>
        <taxon>Phycisphaerae</taxon>
        <taxon>Phycisphaerales</taxon>
        <taxon>Phycisphaeraceae</taxon>
        <taxon>Natronomicrosphaera</taxon>
    </lineage>
</organism>
<feature type="region of interest" description="Disordered" evidence="1">
    <location>
        <begin position="230"/>
        <end position="259"/>
    </location>
</feature>
<feature type="domain" description="DUF2382" evidence="2">
    <location>
        <begin position="142"/>
        <end position="248"/>
    </location>
</feature>
<dbReference type="Proteomes" id="UP001575105">
    <property type="component" value="Unassembled WGS sequence"/>
</dbReference>
<dbReference type="EMBL" id="JBGUBD010000011">
    <property type="protein sequence ID" value="MFA9479698.1"/>
    <property type="molecule type" value="Genomic_DNA"/>
</dbReference>
<dbReference type="PANTHER" id="PTHR38463:SF1">
    <property type="entry name" value="STRESS RESPONSE PROTEIN YSNF"/>
    <property type="match status" value="1"/>
</dbReference>
<keyword evidence="4" id="KW-1185">Reference proteome</keyword>